<proteinExistence type="predicted"/>
<dbReference type="AlphaFoldDB" id="A0A075FYU0"/>
<accession>A0A075FYU0</accession>
<reference evidence="1" key="1">
    <citation type="journal article" date="2014" name="Genome Biol. Evol.">
        <title>Pangenome evidence for extensive interdomain horizontal transfer affecting lineage core and shell genes in uncultured planktonic thaumarchaeota and euryarchaeota.</title>
        <authorList>
            <person name="Deschamps P."/>
            <person name="Zivanovic Y."/>
            <person name="Moreira D."/>
            <person name="Rodriguez-Valera F."/>
            <person name="Lopez-Garcia P."/>
        </authorList>
    </citation>
    <scope>NUCLEOTIDE SEQUENCE</scope>
</reference>
<protein>
    <submittedName>
        <fullName evidence="1">Uncharacterized protein</fullName>
    </submittedName>
</protein>
<evidence type="ECO:0000313" key="1">
    <source>
        <dbReference type="EMBL" id="AIE94721.1"/>
    </source>
</evidence>
<dbReference type="EMBL" id="KF900429">
    <property type="protein sequence ID" value="AIE94721.1"/>
    <property type="molecule type" value="Genomic_DNA"/>
</dbReference>
<sequence length="47" mass="5312">MAIQFAKIEGCEVSGVSRKEKHLEVAKNLELTMSLSIRLIKNSFCKM</sequence>
<organism evidence="1">
    <name type="scientific">uncultured marine thaumarchaeote AD1000_50_E11</name>
    <dbReference type="NCBI Taxonomy" id="1455923"/>
    <lineage>
        <taxon>Archaea</taxon>
        <taxon>Nitrososphaerota</taxon>
        <taxon>environmental samples</taxon>
    </lineage>
</organism>
<name>A0A075FYU0_9ARCH</name>